<proteinExistence type="predicted"/>
<reference evidence="2" key="1">
    <citation type="submission" date="2022-03" db="EMBL/GenBank/DDBJ databases">
        <authorList>
            <person name="Martin H S."/>
        </authorList>
    </citation>
    <scope>NUCLEOTIDE SEQUENCE</scope>
</reference>
<accession>A0ABN8I3H1</accession>
<dbReference type="Pfam" id="PF12022">
    <property type="entry name" value="COG2_C"/>
    <property type="match status" value="1"/>
</dbReference>
<dbReference type="InterPro" id="IPR024603">
    <property type="entry name" value="COG_complex_COG2_C"/>
</dbReference>
<name>A0ABN8I3H1_9NEOP</name>
<protein>
    <recommendedName>
        <fullName evidence="1">COG complex component COG2 C-terminal domain-containing protein</fullName>
    </recommendedName>
</protein>
<feature type="non-terminal residue" evidence="2">
    <location>
        <position position="1"/>
    </location>
</feature>
<evidence type="ECO:0000259" key="1">
    <source>
        <dbReference type="Pfam" id="PF12022"/>
    </source>
</evidence>
<dbReference type="PANTHER" id="PTHR12961">
    <property type="entry name" value="CONSERVED OLIGOMERIC GOLGI COMPLEX COMPONENT 2"/>
    <property type="match status" value="1"/>
</dbReference>
<evidence type="ECO:0000313" key="3">
    <source>
        <dbReference type="Proteomes" id="UP000837857"/>
    </source>
</evidence>
<dbReference type="EMBL" id="OW152828">
    <property type="protein sequence ID" value="CAH2045929.1"/>
    <property type="molecule type" value="Genomic_DNA"/>
</dbReference>
<sequence length="94" mass="10876">MTVSYYKYVEDVLTSVQRTEESLRRLKQIREKASQQSNDSIGTTDGDKIRLQLNVDVLSYTELAKSFHVNVHKVHKYNELSSMVTEAVKNIEIK</sequence>
<feature type="domain" description="COG complex component COG2 C-terminal" evidence="1">
    <location>
        <begin position="2"/>
        <end position="57"/>
    </location>
</feature>
<evidence type="ECO:0000313" key="2">
    <source>
        <dbReference type="EMBL" id="CAH2045929.1"/>
    </source>
</evidence>
<dbReference type="PANTHER" id="PTHR12961:SF0">
    <property type="entry name" value="CONSERVED OLIGOMERIC GOLGI COMPLEX SUBUNIT 2"/>
    <property type="match status" value="1"/>
</dbReference>
<keyword evidence="3" id="KW-1185">Reference proteome</keyword>
<organism evidence="2 3">
    <name type="scientific">Iphiclides podalirius</name>
    <name type="common">scarce swallowtail</name>
    <dbReference type="NCBI Taxonomy" id="110791"/>
    <lineage>
        <taxon>Eukaryota</taxon>
        <taxon>Metazoa</taxon>
        <taxon>Ecdysozoa</taxon>
        <taxon>Arthropoda</taxon>
        <taxon>Hexapoda</taxon>
        <taxon>Insecta</taxon>
        <taxon>Pterygota</taxon>
        <taxon>Neoptera</taxon>
        <taxon>Endopterygota</taxon>
        <taxon>Lepidoptera</taxon>
        <taxon>Glossata</taxon>
        <taxon>Ditrysia</taxon>
        <taxon>Papilionoidea</taxon>
        <taxon>Papilionidae</taxon>
        <taxon>Papilioninae</taxon>
        <taxon>Iphiclides</taxon>
    </lineage>
</organism>
<gene>
    <name evidence="2" type="ORF">IPOD504_LOCUS5295</name>
</gene>
<dbReference type="InterPro" id="IPR009316">
    <property type="entry name" value="COG2"/>
</dbReference>
<dbReference type="Proteomes" id="UP000837857">
    <property type="component" value="Chromosome 16"/>
</dbReference>